<name>A0A238JE50_9RHOB</name>
<proteinExistence type="predicted"/>
<dbReference type="OrthoDB" id="7838294at2"/>
<organism evidence="1 2">
    <name type="scientific">Pelagimonas phthalicica</name>
    <dbReference type="NCBI Taxonomy" id="1037362"/>
    <lineage>
        <taxon>Bacteria</taxon>
        <taxon>Pseudomonadati</taxon>
        <taxon>Pseudomonadota</taxon>
        <taxon>Alphaproteobacteria</taxon>
        <taxon>Rhodobacterales</taxon>
        <taxon>Roseobacteraceae</taxon>
        <taxon>Pelagimonas</taxon>
    </lineage>
</organism>
<dbReference type="Proteomes" id="UP000225972">
    <property type="component" value="Unassembled WGS sequence"/>
</dbReference>
<dbReference type="EMBL" id="FXXP01000002">
    <property type="protein sequence ID" value="SMX28938.1"/>
    <property type="molecule type" value="Genomic_DNA"/>
</dbReference>
<protein>
    <recommendedName>
        <fullName evidence="3">Glycosyl transferase family 2</fullName>
    </recommendedName>
</protein>
<sequence>MAQAPATSKPHRFAMRLAAHLGLTNLILRLQPVESEIAALELRAEAAHVLPSARKQVTFLIPLVGPHHVGDWEGVVERLNATLQCLLAQDNPNWQAVICCQERPALPDDPRIHYLPFDDPEPGNDKWRKLAALCDALPKVAQLPGYVMSFDADDLLRQGVVGEMLTRQAPGGYLVEAGYVMDAGTGVIALADRPTLSEPLRKPFWKLCGSCAAVAYDPALPGNDAFLRAMTAHEHRMFPYLADLAGHRLAPLGKPAVLYVLNHGENFGARRGRVSFKTRFVERFQIEDPDALAEIAEGFPQP</sequence>
<keyword evidence="2" id="KW-1185">Reference proteome</keyword>
<gene>
    <name evidence="1" type="ORF">TRP8649_03066</name>
</gene>
<reference evidence="2" key="1">
    <citation type="submission" date="2017-05" db="EMBL/GenBank/DDBJ databases">
        <authorList>
            <person name="Rodrigo-Torres L."/>
            <person name="Arahal R. D."/>
            <person name="Lucena T."/>
        </authorList>
    </citation>
    <scope>NUCLEOTIDE SEQUENCE [LARGE SCALE GENOMIC DNA]</scope>
    <source>
        <strain evidence="2">CECT 8649</strain>
    </source>
</reference>
<accession>A0A238JE50</accession>
<evidence type="ECO:0008006" key="3">
    <source>
        <dbReference type="Google" id="ProtNLM"/>
    </source>
</evidence>
<evidence type="ECO:0000313" key="1">
    <source>
        <dbReference type="EMBL" id="SMX28938.1"/>
    </source>
</evidence>
<evidence type="ECO:0000313" key="2">
    <source>
        <dbReference type="Proteomes" id="UP000225972"/>
    </source>
</evidence>
<dbReference type="AlphaFoldDB" id="A0A238JE50"/>
<dbReference type="RefSeq" id="WP_099246635.1">
    <property type="nucleotide sequence ID" value="NZ_FXXP01000002.1"/>
</dbReference>